<gene>
    <name evidence="1" type="ORF">GCM10010326_77360</name>
</gene>
<dbReference type="Proteomes" id="UP000600946">
    <property type="component" value="Unassembled WGS sequence"/>
</dbReference>
<name>A0ABQ3AZD4_9ACTN</name>
<comment type="caution">
    <text evidence="1">The sequence shown here is derived from an EMBL/GenBank/DDBJ whole genome shotgun (WGS) entry which is preliminary data.</text>
</comment>
<accession>A0ABQ3AZD4</accession>
<protein>
    <submittedName>
        <fullName evidence="1">Uncharacterized protein</fullName>
    </submittedName>
</protein>
<evidence type="ECO:0000313" key="2">
    <source>
        <dbReference type="Proteomes" id="UP000600946"/>
    </source>
</evidence>
<reference evidence="2" key="1">
    <citation type="journal article" date="2019" name="Int. J. Syst. Evol. Microbiol.">
        <title>The Global Catalogue of Microorganisms (GCM) 10K type strain sequencing project: providing services to taxonomists for standard genome sequencing and annotation.</title>
        <authorList>
            <consortium name="The Broad Institute Genomics Platform"/>
            <consortium name="The Broad Institute Genome Sequencing Center for Infectious Disease"/>
            <person name="Wu L."/>
            <person name="Ma J."/>
        </authorList>
    </citation>
    <scope>NUCLEOTIDE SEQUENCE [LARGE SCALE GENOMIC DNA]</scope>
    <source>
        <strain evidence="2">JCM 4594</strain>
    </source>
</reference>
<keyword evidence="2" id="KW-1185">Reference proteome</keyword>
<proteinExistence type="predicted"/>
<dbReference type="GeneID" id="96295557"/>
<organism evidence="1 2">
    <name type="scientific">Streptomyces xanthochromogenes</name>
    <dbReference type="NCBI Taxonomy" id="67384"/>
    <lineage>
        <taxon>Bacteria</taxon>
        <taxon>Bacillati</taxon>
        <taxon>Actinomycetota</taxon>
        <taxon>Actinomycetes</taxon>
        <taxon>Kitasatosporales</taxon>
        <taxon>Streptomycetaceae</taxon>
        <taxon>Streptomyces</taxon>
    </lineage>
</organism>
<dbReference type="RefSeq" id="WP_161255554.1">
    <property type="nucleotide sequence ID" value="NZ_BMUU01000028.1"/>
</dbReference>
<dbReference type="EMBL" id="BMUU01000028">
    <property type="protein sequence ID" value="GGY71666.1"/>
    <property type="molecule type" value="Genomic_DNA"/>
</dbReference>
<sequence length="210" mass="23527">MTQERRDIWVDYGLSGLTKWFEGPWENRPTDVVAEVADWSGGLYLPTLWQDIQRLLNSTLTSEEIAALWLAATGLNYDINHVRVDARDWLQQIREVCHGRLGQTPGLEPVVGWELREIVLDEIGQAGPALTAADQFNPYGLVPDIVPALEHLVSETDPDLGFRLFLRALKALWIPITSGQLARFEAIGESFGYNEAVVYDGEFTFVAVEG</sequence>
<evidence type="ECO:0000313" key="1">
    <source>
        <dbReference type="EMBL" id="GGY71666.1"/>
    </source>
</evidence>